<dbReference type="GO" id="GO:0045454">
    <property type="term" value="P:cell redox homeostasis"/>
    <property type="evidence" value="ECO:0007669"/>
    <property type="project" value="TreeGrafter"/>
</dbReference>
<feature type="domain" description="Thioredoxin" evidence="2">
    <location>
        <begin position="6"/>
        <end position="138"/>
    </location>
</feature>
<protein>
    <submittedName>
        <fullName evidence="3">Thioredoxin family protein</fullName>
    </submittedName>
</protein>
<evidence type="ECO:0000259" key="2">
    <source>
        <dbReference type="PROSITE" id="PS51352"/>
    </source>
</evidence>
<evidence type="ECO:0000313" key="3">
    <source>
        <dbReference type="EMBL" id="RXK57860.1"/>
    </source>
</evidence>
<feature type="signal peptide" evidence="1">
    <location>
        <begin position="1"/>
        <end position="21"/>
    </location>
</feature>
<dbReference type="InterPro" id="IPR013766">
    <property type="entry name" value="Thioredoxin_domain"/>
</dbReference>
<keyword evidence="4" id="KW-1185">Reference proteome</keyword>
<dbReference type="OrthoDB" id="120730at2"/>
<gene>
    <name evidence="3" type="ORF">ESA94_20285</name>
</gene>
<feature type="chain" id="PRO_5020482063" evidence="1">
    <location>
        <begin position="22"/>
        <end position="386"/>
    </location>
</feature>
<dbReference type="EMBL" id="SDHW01000008">
    <property type="protein sequence ID" value="RXK57860.1"/>
    <property type="molecule type" value="Genomic_DNA"/>
</dbReference>
<comment type="caution">
    <text evidence="3">The sequence shown here is derived from an EMBL/GenBank/DDBJ whole genome shotgun (WGS) entry which is preliminary data.</text>
</comment>
<accession>A0A4Q1CE15</accession>
<dbReference type="PANTHER" id="PTHR32234:SF0">
    <property type="entry name" value="THIOL:DISULFIDE INTERCHANGE PROTEIN DSBD"/>
    <property type="match status" value="1"/>
</dbReference>
<dbReference type="InterPro" id="IPR036249">
    <property type="entry name" value="Thioredoxin-like_sf"/>
</dbReference>
<sequence length="386" mass="44288">MKKILSSIVFIAWLLSAAAQENEILQHTTSWEAALQKAKQEKKLLFVDCYFTGCIPCAQMDKDVFPNTLVSSELQESFVAIKVDVFKEKLGDTINMKYGVSGFPTFLILDPSGKLLSMFVGFQDPSLLMRQLTEAKQKQKRNEFLSGFSTNIGTSYPVFYQKFYDRADRKIDVPAANAWIKEQKEWKSEAVAIAMLKINKLDPAIEEYLLNNYASYKAMYGDALVLGRTTNILTDQLNKMLNKEKNEEAFKNFLTTKAKQFPAADWKIMRFLLGNHYYCAVAKDTMALLQFISEEPVLYMNYMGALYSNLLVRKQLNPTTLALLCKWADKAVTADAPLEMMTTAASFYRQNKDMEGYKRFINMAIEKARRYNMPVERYEKMLTANQ</sequence>
<dbReference type="SUPFAM" id="SSF52833">
    <property type="entry name" value="Thioredoxin-like"/>
    <property type="match status" value="1"/>
</dbReference>
<dbReference type="Gene3D" id="3.40.30.10">
    <property type="entry name" value="Glutaredoxin"/>
    <property type="match status" value="1"/>
</dbReference>
<dbReference type="Pfam" id="PF13899">
    <property type="entry name" value="Thioredoxin_7"/>
    <property type="match status" value="1"/>
</dbReference>
<name>A0A4Q1CE15_9BACT</name>
<keyword evidence="1" id="KW-0732">Signal</keyword>
<dbReference type="Proteomes" id="UP000290204">
    <property type="component" value="Unassembled WGS sequence"/>
</dbReference>
<dbReference type="RefSeq" id="WP_129132784.1">
    <property type="nucleotide sequence ID" value="NZ_SDHW01000008.1"/>
</dbReference>
<evidence type="ECO:0000313" key="4">
    <source>
        <dbReference type="Proteomes" id="UP000290204"/>
    </source>
</evidence>
<dbReference type="AlphaFoldDB" id="A0A4Q1CE15"/>
<organism evidence="3 4">
    <name type="scientific">Lacibacter luteus</name>
    <dbReference type="NCBI Taxonomy" id="2508719"/>
    <lineage>
        <taxon>Bacteria</taxon>
        <taxon>Pseudomonadati</taxon>
        <taxon>Bacteroidota</taxon>
        <taxon>Chitinophagia</taxon>
        <taxon>Chitinophagales</taxon>
        <taxon>Chitinophagaceae</taxon>
        <taxon>Lacibacter</taxon>
    </lineage>
</organism>
<evidence type="ECO:0000256" key="1">
    <source>
        <dbReference type="SAM" id="SignalP"/>
    </source>
</evidence>
<dbReference type="PANTHER" id="PTHR32234">
    <property type="entry name" value="THIOL:DISULFIDE INTERCHANGE PROTEIN DSBD"/>
    <property type="match status" value="1"/>
</dbReference>
<reference evidence="3 4" key="1">
    <citation type="submission" date="2019-01" db="EMBL/GenBank/DDBJ databases">
        <title>Lacibacter sp. strain TTM-7.</title>
        <authorList>
            <person name="Chen W.-M."/>
        </authorList>
    </citation>
    <scope>NUCLEOTIDE SEQUENCE [LARGE SCALE GENOMIC DNA]</scope>
    <source>
        <strain evidence="3 4">TTM-7</strain>
    </source>
</reference>
<dbReference type="GO" id="GO:0015035">
    <property type="term" value="F:protein-disulfide reductase activity"/>
    <property type="evidence" value="ECO:0007669"/>
    <property type="project" value="TreeGrafter"/>
</dbReference>
<proteinExistence type="predicted"/>
<dbReference type="PROSITE" id="PS51352">
    <property type="entry name" value="THIOREDOXIN_2"/>
    <property type="match status" value="1"/>
</dbReference>